<accession>A0ABT3GWC3</accession>
<protein>
    <submittedName>
        <fullName evidence="3">DUF1624 domain-containing protein</fullName>
    </submittedName>
</protein>
<dbReference type="EMBL" id="JAPDFL010000001">
    <property type="protein sequence ID" value="MCW1931832.1"/>
    <property type="molecule type" value="Genomic_DNA"/>
</dbReference>
<feature type="transmembrane region" description="Helical" evidence="1">
    <location>
        <begin position="179"/>
        <end position="200"/>
    </location>
</feature>
<name>A0ABT3GWC3_9RHOB</name>
<evidence type="ECO:0000259" key="2">
    <source>
        <dbReference type="Pfam" id="PF07786"/>
    </source>
</evidence>
<feature type="transmembrane region" description="Helical" evidence="1">
    <location>
        <begin position="87"/>
        <end position="106"/>
    </location>
</feature>
<feature type="transmembrane region" description="Helical" evidence="1">
    <location>
        <begin position="112"/>
        <end position="130"/>
    </location>
</feature>
<keyword evidence="4" id="KW-1185">Reference proteome</keyword>
<evidence type="ECO:0000313" key="4">
    <source>
        <dbReference type="Proteomes" id="UP001208938"/>
    </source>
</evidence>
<evidence type="ECO:0000256" key="1">
    <source>
        <dbReference type="SAM" id="Phobius"/>
    </source>
</evidence>
<dbReference type="Proteomes" id="UP001208938">
    <property type="component" value="Unassembled WGS sequence"/>
</dbReference>
<feature type="transmembrane region" description="Helical" evidence="1">
    <location>
        <begin position="135"/>
        <end position="151"/>
    </location>
</feature>
<dbReference type="InterPro" id="IPR012429">
    <property type="entry name" value="HGSNAT_cat"/>
</dbReference>
<proteinExistence type="predicted"/>
<keyword evidence="1" id="KW-0812">Transmembrane</keyword>
<evidence type="ECO:0000313" key="3">
    <source>
        <dbReference type="EMBL" id="MCW1931832.1"/>
    </source>
</evidence>
<dbReference type="RefSeq" id="WP_264504916.1">
    <property type="nucleotide sequence ID" value="NZ_JAPDFL010000001.1"/>
</dbReference>
<organism evidence="3 4">
    <name type="scientific">Pararhodobacter zhoushanensis</name>
    <dbReference type="NCBI Taxonomy" id="2479545"/>
    <lineage>
        <taxon>Bacteria</taxon>
        <taxon>Pseudomonadati</taxon>
        <taxon>Pseudomonadota</taxon>
        <taxon>Alphaproteobacteria</taxon>
        <taxon>Rhodobacterales</taxon>
        <taxon>Paracoccaceae</taxon>
        <taxon>Pararhodobacter</taxon>
    </lineage>
</organism>
<feature type="transmembrane region" description="Helical" evidence="1">
    <location>
        <begin position="52"/>
        <end position="75"/>
    </location>
</feature>
<keyword evidence="1" id="KW-0472">Membrane</keyword>
<comment type="caution">
    <text evidence="3">The sequence shown here is derived from an EMBL/GenBank/DDBJ whole genome shotgun (WGS) entry which is preliminary data.</text>
</comment>
<keyword evidence="1" id="KW-1133">Transmembrane helix</keyword>
<feature type="transmembrane region" description="Helical" evidence="1">
    <location>
        <begin position="21"/>
        <end position="40"/>
    </location>
</feature>
<gene>
    <name evidence="3" type="ORF">OKW52_06045</name>
</gene>
<dbReference type="Pfam" id="PF07786">
    <property type="entry name" value="HGSNAT_cat"/>
    <property type="match status" value="1"/>
</dbReference>
<sequence>MNEQTSSGQTSRAPAIDLARGIALIGMAVFHFTFDLEFFHRIEPGTITSLPWIVFARTVAGSFVFLAGVSLVLAAQGGMRWPSFWRSTAVVAVAALGVSVATWFAIRPAFVFFGILHMIVVGRLLGLAFLRVPPVLTALIGVAVWALPYLVQSPVFDTRWLAWIGFAEVQPFSMDLEPVFPWFGPFLLGMAAAGLAQGWLRGGVLVNPILRGLAWAGRHSLAIYLIHQPVLLGTLWLFFG</sequence>
<feature type="domain" description="Heparan-alpha-glucosaminide N-acetyltransferase catalytic" evidence="2">
    <location>
        <begin position="12"/>
        <end position="229"/>
    </location>
</feature>
<reference evidence="3 4" key="1">
    <citation type="submission" date="2022-10" db="EMBL/GenBank/DDBJ databases">
        <title>Pararhodobacter sp. nov., isolated from marine algae.</title>
        <authorList>
            <person name="Choi B.J."/>
            <person name="Kim J.M."/>
            <person name="Lee J.K."/>
            <person name="Choi D.G."/>
            <person name="Jeon C.O."/>
        </authorList>
    </citation>
    <scope>NUCLEOTIDE SEQUENCE [LARGE SCALE GENOMIC DNA]</scope>
    <source>
        <strain evidence="3 4">ZQ420</strain>
    </source>
</reference>
<feature type="transmembrane region" description="Helical" evidence="1">
    <location>
        <begin position="221"/>
        <end position="239"/>
    </location>
</feature>